<keyword evidence="2" id="KW-1185">Reference proteome</keyword>
<accession>A0A3M0BKI9</accession>
<dbReference type="EMBL" id="REFO01000011">
    <property type="protein sequence ID" value="RMA97136.1"/>
    <property type="molecule type" value="Genomic_DNA"/>
</dbReference>
<dbReference type="OrthoDB" id="11130at2"/>
<organism evidence="1 2">
    <name type="scientific">Hydrogenothermus marinus</name>
    <dbReference type="NCBI Taxonomy" id="133270"/>
    <lineage>
        <taxon>Bacteria</taxon>
        <taxon>Pseudomonadati</taxon>
        <taxon>Aquificota</taxon>
        <taxon>Aquificia</taxon>
        <taxon>Aquificales</taxon>
        <taxon>Hydrogenothermaceae</taxon>
        <taxon>Hydrogenothermus</taxon>
    </lineage>
</organism>
<evidence type="ECO:0000313" key="1">
    <source>
        <dbReference type="EMBL" id="RMA97136.1"/>
    </source>
</evidence>
<reference evidence="1 2" key="1">
    <citation type="submission" date="2018-10" db="EMBL/GenBank/DDBJ databases">
        <title>Genomic Encyclopedia of Archaeal and Bacterial Type Strains, Phase II (KMG-II): from individual species to whole genera.</title>
        <authorList>
            <person name="Goeker M."/>
        </authorList>
    </citation>
    <scope>NUCLEOTIDE SEQUENCE [LARGE SCALE GENOMIC DNA]</scope>
    <source>
        <strain evidence="1 2">VM1</strain>
    </source>
</reference>
<sequence length="255" mass="29480">MKNKIIFLILFLIGFAYADTLIINKKGKDTYIQEEKFMFAEGENVIGPIKLIPIISSSLIKVELKNGYLISYLLSDFNKNWEKNLKGKIVSVEGNGRFITGKVIDIQDNYIIIDTPKGITITTIPKFPARISLKGKFQDSFSPTLNLKIYSKDIQEKTIKIIYPVEGIKYSMKYIEENKRLTAYFILENNTPVDFKNIDLVLKGNFFTKKFKNVYLPAFSKKVIKADIPPEKYEEGIIYKYKNQTFNKTTIYKSK</sequence>
<dbReference type="Proteomes" id="UP000280842">
    <property type="component" value="Unassembled WGS sequence"/>
</dbReference>
<proteinExistence type="predicted"/>
<protein>
    <submittedName>
        <fullName evidence="1">Uncharacterized protein</fullName>
    </submittedName>
</protein>
<gene>
    <name evidence="1" type="ORF">CLV39_0791</name>
</gene>
<dbReference type="AlphaFoldDB" id="A0A3M0BKI9"/>
<comment type="caution">
    <text evidence="1">The sequence shown here is derived from an EMBL/GenBank/DDBJ whole genome shotgun (WGS) entry which is preliminary data.</text>
</comment>
<evidence type="ECO:0000313" key="2">
    <source>
        <dbReference type="Proteomes" id="UP000280842"/>
    </source>
</evidence>
<dbReference type="RefSeq" id="WP_121922924.1">
    <property type="nucleotide sequence ID" value="NZ_REFO01000011.1"/>
</dbReference>
<name>A0A3M0BKI9_9AQUI</name>